<dbReference type="KEGG" id="hbs:IPV69_05865"/>
<reference evidence="1 2" key="1">
    <citation type="submission" date="2020-10" db="EMBL/GenBank/DDBJ databases">
        <title>Wide distribution of Phycisphaera-like planctomycetes from WD2101 soil group in peatlands and genome analysis of the first cultivated representative.</title>
        <authorList>
            <person name="Dedysh S.N."/>
            <person name="Beletsky A.V."/>
            <person name="Ivanova A."/>
            <person name="Kulichevskaya I.S."/>
            <person name="Suzina N.E."/>
            <person name="Philippov D.A."/>
            <person name="Rakitin A.L."/>
            <person name="Mardanov A.V."/>
            <person name="Ravin N.V."/>
        </authorList>
    </citation>
    <scope>NUCLEOTIDE SEQUENCE [LARGE SCALE GENOMIC DNA]</scope>
    <source>
        <strain evidence="1 2">M1803</strain>
    </source>
</reference>
<gene>
    <name evidence="1" type="ORF">IPV69_05865</name>
</gene>
<dbReference type="Proteomes" id="UP000593765">
    <property type="component" value="Chromosome"/>
</dbReference>
<evidence type="ECO:0000313" key="2">
    <source>
        <dbReference type="Proteomes" id="UP000593765"/>
    </source>
</evidence>
<evidence type="ECO:0000313" key="1">
    <source>
        <dbReference type="EMBL" id="QOV90885.1"/>
    </source>
</evidence>
<keyword evidence="2" id="KW-1185">Reference proteome</keyword>
<accession>A0A7M2WZI9</accession>
<name>A0A7M2WZI9_9BACT</name>
<sequence>MLIDQDTKPNNVPLWDLQLRIGGKTFTVREVTLKEFATMRLALPREAEIQQILGLVSDADAGGLRELLEDDDVRDDVTTTIGAYMGSHLEKKRAARRNQVRAAMGLAAI</sequence>
<dbReference type="EMBL" id="CP063458">
    <property type="protein sequence ID" value="QOV90885.1"/>
    <property type="molecule type" value="Genomic_DNA"/>
</dbReference>
<organism evidence="1 2">
    <name type="scientific">Humisphaera borealis</name>
    <dbReference type="NCBI Taxonomy" id="2807512"/>
    <lineage>
        <taxon>Bacteria</taxon>
        <taxon>Pseudomonadati</taxon>
        <taxon>Planctomycetota</taxon>
        <taxon>Phycisphaerae</taxon>
        <taxon>Tepidisphaerales</taxon>
        <taxon>Tepidisphaeraceae</taxon>
        <taxon>Humisphaera</taxon>
    </lineage>
</organism>
<proteinExistence type="predicted"/>
<protein>
    <submittedName>
        <fullName evidence="1">Uncharacterized protein</fullName>
    </submittedName>
</protein>
<dbReference type="AlphaFoldDB" id="A0A7M2WZI9"/>
<dbReference type="RefSeq" id="WP_206293989.1">
    <property type="nucleotide sequence ID" value="NZ_CP063458.1"/>
</dbReference>